<accession>D3EP17</accession>
<organism evidence="3">
    <name type="scientific">Atelocyanobacterium thalassa (isolate ALOHA)</name>
    <dbReference type="NCBI Taxonomy" id="1453429"/>
    <lineage>
        <taxon>Bacteria</taxon>
        <taxon>Bacillati</taxon>
        <taxon>Cyanobacteriota</taxon>
        <taxon>Cyanophyceae</taxon>
        <taxon>Oscillatoriophycideae</taxon>
        <taxon>Chroococcales</taxon>
        <taxon>Aphanothecaceae</taxon>
        <taxon>Candidatus Atelocyanobacterium</taxon>
        <taxon>Candidatus Atelocyanobacterium thalassae</taxon>
    </lineage>
</organism>
<dbReference type="STRING" id="1453429.UCYN_04880"/>
<dbReference type="HOGENOM" id="CLU_093159_0_0_3"/>
<dbReference type="KEGG" id="cyu:UCYN_04880"/>
<dbReference type="InterPro" id="IPR021515">
    <property type="entry name" value="DUF3177"/>
</dbReference>
<feature type="transmembrane region" description="Helical" evidence="1">
    <location>
        <begin position="174"/>
        <end position="196"/>
    </location>
</feature>
<evidence type="ECO:0000313" key="3">
    <source>
        <dbReference type="Proteomes" id="UP000001405"/>
    </source>
</evidence>
<dbReference type="PATRIC" id="fig|713887.8.peg.449"/>
<dbReference type="Pfam" id="PF11375">
    <property type="entry name" value="DUF3177"/>
    <property type="match status" value="1"/>
</dbReference>
<name>D3EP17_ATETH</name>
<feature type="transmembrane region" description="Helical" evidence="1">
    <location>
        <begin position="46"/>
        <end position="65"/>
    </location>
</feature>
<evidence type="ECO:0000313" key="2">
    <source>
        <dbReference type="EMBL" id="ADB95217.1"/>
    </source>
</evidence>
<keyword evidence="1" id="KW-0812">Transmembrane</keyword>
<reference evidence="2 3" key="1">
    <citation type="journal article" date="2010" name="Nature">
        <title>Metabolic streamlining in an open-ocean nitrogen-fixing cyanobacterium.</title>
        <authorList>
            <person name="Tripp H.J."/>
            <person name="Bench S.R."/>
            <person name="Turk K.A."/>
            <person name="Foster R.A."/>
            <person name="Desany B.A."/>
            <person name="Niazi F."/>
            <person name="Affourtit J.P."/>
            <person name="Zehr J.P."/>
        </authorList>
    </citation>
    <scope>NUCLEOTIDE SEQUENCE [LARGE SCALE GENOMIC DNA]</scope>
    <source>
        <strain evidence="3">ALOHA</strain>
    </source>
</reference>
<feature type="transmembrane region" description="Helical" evidence="1">
    <location>
        <begin position="77"/>
        <end position="99"/>
    </location>
</feature>
<proteinExistence type="predicted"/>
<evidence type="ECO:0000256" key="1">
    <source>
        <dbReference type="SAM" id="Phobius"/>
    </source>
</evidence>
<dbReference type="AlphaFoldDB" id="D3EP17"/>
<protein>
    <recommendedName>
        <fullName evidence="4">DUF3177 domain-containing protein</fullName>
    </recommendedName>
</protein>
<keyword evidence="3" id="KW-1185">Reference proteome</keyword>
<dbReference type="RefSeq" id="WP_012953882.1">
    <property type="nucleotide sequence ID" value="NC_013771.1"/>
</dbReference>
<feature type="transmembrane region" description="Helical" evidence="1">
    <location>
        <begin position="120"/>
        <end position="145"/>
    </location>
</feature>
<dbReference type="OrthoDB" id="517164at2"/>
<evidence type="ECO:0008006" key="4">
    <source>
        <dbReference type="Google" id="ProtNLM"/>
    </source>
</evidence>
<sequence>MENLWFQPLIWIDYRLAIIYAITIPAILTILAFLQRIDSIGRLLVIYWRVSSLLLITIYLLIPGWNGGNGSFEILCTHLGFITAILARILIPISLWFWIDLNDEIKDLSWSFLKLVLVSWRWSVTAYSAIGIILRIPFFSCLIYAKALGTSSCQAWIAAPVKYWLIFHNNATPVFLGFIGLVGLSIYAAYFIYFVLVRLSKQGRLALE</sequence>
<feature type="transmembrane region" description="Helical" evidence="1">
    <location>
        <begin position="12"/>
        <end position="34"/>
    </location>
</feature>
<dbReference type="Proteomes" id="UP000001405">
    <property type="component" value="Chromosome"/>
</dbReference>
<gene>
    <name evidence="2" type="ordered locus">UCYN_04880</name>
</gene>
<dbReference type="EMBL" id="CP001842">
    <property type="protein sequence ID" value="ADB95217.1"/>
    <property type="molecule type" value="Genomic_DNA"/>
</dbReference>
<keyword evidence="1" id="KW-1133">Transmembrane helix</keyword>
<keyword evidence="1" id="KW-0472">Membrane</keyword>